<protein>
    <submittedName>
        <fullName evidence="1">Uncharacterized protein</fullName>
    </submittedName>
</protein>
<reference evidence="1" key="1">
    <citation type="journal article" date="2015" name="Nature">
        <title>Complex archaea that bridge the gap between prokaryotes and eukaryotes.</title>
        <authorList>
            <person name="Spang A."/>
            <person name="Saw J.H."/>
            <person name="Jorgensen S.L."/>
            <person name="Zaremba-Niedzwiedzka K."/>
            <person name="Martijn J."/>
            <person name="Lind A.E."/>
            <person name="van Eijk R."/>
            <person name="Schleper C."/>
            <person name="Guy L."/>
            <person name="Ettema T.J."/>
        </authorList>
    </citation>
    <scope>NUCLEOTIDE SEQUENCE</scope>
</reference>
<comment type="caution">
    <text evidence="1">The sequence shown here is derived from an EMBL/GenBank/DDBJ whole genome shotgun (WGS) entry which is preliminary data.</text>
</comment>
<dbReference type="AlphaFoldDB" id="A0A0F9JEF2"/>
<accession>A0A0F9JEF2</accession>
<sequence>MVHEYQPTKEEEPKLDIRNTFHPTKEQALTVATALEKHGYKIWLGVNGSRYYWSRKYDCYMVQYYREGDFK</sequence>
<gene>
    <name evidence="1" type="ORF">LCGC14_1463530</name>
</gene>
<evidence type="ECO:0000313" key="1">
    <source>
        <dbReference type="EMBL" id="KKM68179.1"/>
    </source>
</evidence>
<name>A0A0F9JEF2_9ZZZZ</name>
<dbReference type="EMBL" id="LAZR01010214">
    <property type="protein sequence ID" value="KKM68179.1"/>
    <property type="molecule type" value="Genomic_DNA"/>
</dbReference>
<organism evidence="1">
    <name type="scientific">marine sediment metagenome</name>
    <dbReference type="NCBI Taxonomy" id="412755"/>
    <lineage>
        <taxon>unclassified sequences</taxon>
        <taxon>metagenomes</taxon>
        <taxon>ecological metagenomes</taxon>
    </lineage>
</organism>
<proteinExistence type="predicted"/>